<organism evidence="3">
    <name type="scientific">Caenorhabditis brenneri</name>
    <name type="common">Nematode worm</name>
    <dbReference type="NCBI Taxonomy" id="135651"/>
    <lineage>
        <taxon>Eukaryota</taxon>
        <taxon>Metazoa</taxon>
        <taxon>Ecdysozoa</taxon>
        <taxon>Nematoda</taxon>
        <taxon>Chromadorea</taxon>
        <taxon>Rhabditida</taxon>
        <taxon>Rhabditina</taxon>
        <taxon>Rhabditomorpha</taxon>
        <taxon>Rhabditoidea</taxon>
        <taxon>Rhabditidae</taxon>
        <taxon>Peloderinae</taxon>
        <taxon>Caenorhabditis</taxon>
    </lineage>
</organism>
<feature type="domain" description="F-box" evidence="1">
    <location>
        <begin position="1"/>
        <end position="44"/>
    </location>
</feature>
<dbReference type="Pfam" id="PF00646">
    <property type="entry name" value="F-box"/>
    <property type="match status" value="1"/>
</dbReference>
<sequence length="320" mass="37575">MPEVVMKRILENSDIRSIFTLRKVSRGFRDFIDSTIPDANLEMIQIFIAPDYISVRYDTFNKKIYRITHRITDQNGCVLELGNEKKKSIDKDYVTAFCDDFVNILRHQKSILRYFLLGWKGEQDRYSEELEQTGLQILKDIEERALKIRRAPLKVLSLRINSANKESMMCILPYINSEILETIGLSSPCIFSRKVMDMGEIVDLEQWKKAKALYTPGIFLTANVRDLSHFEKGNFYLKSVTVEDLVYLKEKFLASPSFENIYIGFFSFFPDFEQFLQLFGPPSFEEHFQNTWMIKYPNSKKSLKIVASLRYIHFESAIFF</sequence>
<dbReference type="PANTHER" id="PTHR23014:SF1">
    <property type="entry name" value="DUF38 DOMAIN-CONTAINING PROTEIN-RELATED"/>
    <property type="match status" value="1"/>
</dbReference>
<evidence type="ECO:0000313" key="3">
    <source>
        <dbReference type="Proteomes" id="UP000008068"/>
    </source>
</evidence>
<dbReference type="FunCoup" id="G0NTT0">
    <property type="interactions" value="1123"/>
</dbReference>
<dbReference type="EMBL" id="GL379945">
    <property type="protein sequence ID" value="EGT37314.1"/>
    <property type="molecule type" value="Genomic_DNA"/>
</dbReference>
<protein>
    <recommendedName>
        <fullName evidence="1">F-box domain-containing protein</fullName>
    </recommendedName>
</protein>
<gene>
    <name evidence="2" type="ORF">CAEBREN_32603</name>
</gene>
<proteinExistence type="predicted"/>
<name>G0NTT0_CAEBE</name>
<evidence type="ECO:0000259" key="1">
    <source>
        <dbReference type="PROSITE" id="PS50181"/>
    </source>
</evidence>
<dbReference type="InParanoid" id="G0NTT0"/>
<accession>G0NTT0</accession>
<dbReference type="Proteomes" id="UP000008068">
    <property type="component" value="Unassembled WGS sequence"/>
</dbReference>
<dbReference type="InterPro" id="IPR002900">
    <property type="entry name" value="DUF38/FTH_CAE_spp"/>
</dbReference>
<dbReference type="PANTHER" id="PTHR23014">
    <property type="entry name" value="F-BOX A PROTEIN"/>
    <property type="match status" value="1"/>
</dbReference>
<dbReference type="CDD" id="cd22150">
    <property type="entry name" value="F-box_CeFBXA-like"/>
    <property type="match status" value="1"/>
</dbReference>
<reference evidence="3" key="1">
    <citation type="submission" date="2011-07" db="EMBL/GenBank/DDBJ databases">
        <authorList>
            <consortium name="Caenorhabditis brenneri Sequencing and Analysis Consortium"/>
            <person name="Wilson R.K."/>
        </authorList>
    </citation>
    <scope>NUCLEOTIDE SEQUENCE [LARGE SCALE GENOMIC DNA]</scope>
    <source>
        <strain evidence="3">PB2801</strain>
    </source>
</reference>
<dbReference type="InterPro" id="IPR001810">
    <property type="entry name" value="F-box_dom"/>
</dbReference>
<dbReference type="SMART" id="SM00256">
    <property type="entry name" value="FBOX"/>
    <property type="match status" value="1"/>
</dbReference>
<dbReference type="PROSITE" id="PS50181">
    <property type="entry name" value="FBOX"/>
    <property type="match status" value="1"/>
</dbReference>
<dbReference type="HOGENOM" id="CLU_030831_0_2_1"/>
<evidence type="ECO:0000313" key="2">
    <source>
        <dbReference type="EMBL" id="EGT37314.1"/>
    </source>
</evidence>
<keyword evidence="3" id="KW-1185">Reference proteome</keyword>
<dbReference type="OrthoDB" id="5804298at2759"/>
<dbReference type="AlphaFoldDB" id="G0NTT0"/>
<dbReference type="Pfam" id="PF01827">
    <property type="entry name" value="FTH"/>
    <property type="match status" value="1"/>
</dbReference>
<dbReference type="eggNOG" id="ENOG502TI79">
    <property type="taxonomic scope" value="Eukaryota"/>
</dbReference>